<dbReference type="Proteomes" id="UP001551482">
    <property type="component" value="Unassembled WGS sequence"/>
</dbReference>
<proteinExistence type="predicted"/>
<evidence type="ECO:0000256" key="3">
    <source>
        <dbReference type="SAM" id="Phobius"/>
    </source>
</evidence>
<keyword evidence="3" id="KW-0472">Membrane</keyword>
<dbReference type="InterPro" id="IPR041916">
    <property type="entry name" value="Anti_sigma_zinc_sf"/>
</dbReference>
<organism evidence="5 6">
    <name type="scientific">Streptodolium elevatio</name>
    <dbReference type="NCBI Taxonomy" id="3157996"/>
    <lineage>
        <taxon>Bacteria</taxon>
        <taxon>Bacillati</taxon>
        <taxon>Actinomycetota</taxon>
        <taxon>Actinomycetes</taxon>
        <taxon>Kitasatosporales</taxon>
        <taxon>Streptomycetaceae</taxon>
        <taxon>Streptodolium</taxon>
    </lineage>
</organism>
<gene>
    <name evidence="5" type="ORF">AB0C36_42330</name>
</gene>
<keyword evidence="2" id="KW-0804">Transcription</keyword>
<dbReference type="InterPro" id="IPR027383">
    <property type="entry name" value="Znf_put"/>
</dbReference>
<keyword evidence="1" id="KW-0805">Transcription regulation</keyword>
<dbReference type="Pfam" id="PF13490">
    <property type="entry name" value="zf-HC2"/>
    <property type="match status" value="1"/>
</dbReference>
<reference evidence="5 6" key="1">
    <citation type="submission" date="2024-06" db="EMBL/GenBank/DDBJ databases">
        <title>The Natural Products Discovery Center: Release of the First 8490 Sequenced Strains for Exploring Actinobacteria Biosynthetic Diversity.</title>
        <authorList>
            <person name="Kalkreuter E."/>
            <person name="Kautsar S.A."/>
            <person name="Yang D."/>
            <person name="Bader C.D."/>
            <person name="Teijaro C.N."/>
            <person name="Fluegel L."/>
            <person name="Davis C.M."/>
            <person name="Simpson J.R."/>
            <person name="Lauterbach L."/>
            <person name="Steele A.D."/>
            <person name="Gui C."/>
            <person name="Meng S."/>
            <person name="Li G."/>
            <person name="Viehrig K."/>
            <person name="Ye F."/>
            <person name="Su P."/>
            <person name="Kiefer A.F."/>
            <person name="Nichols A."/>
            <person name="Cepeda A.J."/>
            <person name="Yan W."/>
            <person name="Fan B."/>
            <person name="Jiang Y."/>
            <person name="Adhikari A."/>
            <person name="Zheng C.-J."/>
            <person name="Schuster L."/>
            <person name="Cowan T.M."/>
            <person name="Smanski M.J."/>
            <person name="Chevrette M.G."/>
            <person name="De Carvalho L.P.S."/>
            <person name="Shen B."/>
        </authorList>
    </citation>
    <scope>NUCLEOTIDE SEQUENCE [LARGE SCALE GENOMIC DNA]</scope>
    <source>
        <strain evidence="5 6">NPDC048946</strain>
    </source>
</reference>
<feature type="transmembrane region" description="Helical" evidence="3">
    <location>
        <begin position="126"/>
        <end position="150"/>
    </location>
</feature>
<keyword evidence="6" id="KW-1185">Reference proteome</keyword>
<evidence type="ECO:0000313" key="6">
    <source>
        <dbReference type="Proteomes" id="UP001551482"/>
    </source>
</evidence>
<keyword evidence="3" id="KW-1133">Transmembrane helix</keyword>
<name>A0ABV3DWJ6_9ACTN</name>
<evidence type="ECO:0000256" key="2">
    <source>
        <dbReference type="ARBA" id="ARBA00023163"/>
    </source>
</evidence>
<evidence type="ECO:0000256" key="1">
    <source>
        <dbReference type="ARBA" id="ARBA00023015"/>
    </source>
</evidence>
<dbReference type="Gene3D" id="1.10.10.1320">
    <property type="entry name" value="Anti-sigma factor, zinc-finger domain"/>
    <property type="match status" value="1"/>
</dbReference>
<dbReference type="EMBL" id="JBEZFP010000241">
    <property type="protein sequence ID" value="MEU8140111.1"/>
    <property type="molecule type" value="Genomic_DNA"/>
</dbReference>
<accession>A0ABV3DWJ6</accession>
<comment type="caution">
    <text evidence="5">The sequence shown here is derived from an EMBL/GenBank/DDBJ whole genome shotgun (WGS) entry which is preliminary data.</text>
</comment>
<sequence>MSAPVEHTDVGAYALGLLEDEDRDAFEAHLVTCERCQAELDDMGDMRGLFAGVEAEAFTPMPGIGEPTGTPRVARFPAPEVPRVEAAARTASAGTPVAGTPVADPSGAPVVDLGARRSARERARRVGIGIAAAAAAVVLLVAGIGIGGGFESSSSEARHMSPAGELLVAGERHPAKGFVQGPDGVQGYLGVDSKGWGSHIGLELRGLRGPLRCNLIAVGKDGTSEVMGTWSVPASGYGVPESEKPLVFHGGTSMGKEAIDRFEVRTVEGRMLLAIPM</sequence>
<dbReference type="RefSeq" id="WP_358364924.1">
    <property type="nucleotide sequence ID" value="NZ_JBEZFP010000241.1"/>
</dbReference>
<evidence type="ECO:0000313" key="5">
    <source>
        <dbReference type="EMBL" id="MEU8140111.1"/>
    </source>
</evidence>
<evidence type="ECO:0000259" key="4">
    <source>
        <dbReference type="Pfam" id="PF13490"/>
    </source>
</evidence>
<keyword evidence="3" id="KW-0812">Transmembrane</keyword>
<protein>
    <submittedName>
        <fullName evidence="5">Zf-HC2 domain-containing protein</fullName>
    </submittedName>
</protein>
<feature type="domain" description="Putative zinc-finger" evidence="4">
    <location>
        <begin position="10"/>
        <end position="37"/>
    </location>
</feature>